<dbReference type="SUPFAM" id="SSF53901">
    <property type="entry name" value="Thiolase-like"/>
    <property type="match status" value="1"/>
</dbReference>
<dbReference type="Pfam" id="PF13723">
    <property type="entry name" value="Ketoacyl-synt_2"/>
    <property type="match status" value="1"/>
</dbReference>
<name>A0ABN2JY46_9ACTN</name>
<sequence length="189" mass="18507">MNATLTRDAGLLGGLIAAAHEAGLTVRSAAAWPAGPDDALPSLPGFVDSTFSPLVAAVAARCLSHREPADPTALVLLSPLGDVATAVHLAHAVDHGERVGPLLFFQSVPNAVAGHVAARWGLRGPVVCLSADASGLAAAALLLADGDADAALVIVADQAPPGSAATDRAAAVLVTAVTPVTAVTGGKAS</sequence>
<reference evidence="2 3" key="1">
    <citation type="journal article" date="2019" name="Int. J. Syst. Evol. Microbiol.">
        <title>The Global Catalogue of Microorganisms (GCM) 10K type strain sequencing project: providing services to taxonomists for standard genome sequencing and annotation.</title>
        <authorList>
            <consortium name="The Broad Institute Genomics Platform"/>
            <consortium name="The Broad Institute Genome Sequencing Center for Infectious Disease"/>
            <person name="Wu L."/>
            <person name="Ma J."/>
        </authorList>
    </citation>
    <scope>NUCLEOTIDE SEQUENCE [LARGE SCALE GENOMIC DNA]</scope>
    <source>
        <strain evidence="2 3">JCM 13249</strain>
    </source>
</reference>
<accession>A0ABN2JY46</accession>
<dbReference type="InterPro" id="IPR016039">
    <property type="entry name" value="Thiolase-like"/>
</dbReference>
<dbReference type="Gene3D" id="3.40.47.10">
    <property type="match status" value="1"/>
</dbReference>
<protein>
    <recommendedName>
        <fullName evidence="1">Beta-ketoacyl synthase-like N-terminal domain-containing protein</fullName>
    </recommendedName>
</protein>
<comment type="caution">
    <text evidence="2">The sequence shown here is derived from an EMBL/GenBank/DDBJ whole genome shotgun (WGS) entry which is preliminary data.</text>
</comment>
<evidence type="ECO:0000313" key="3">
    <source>
        <dbReference type="Proteomes" id="UP001500655"/>
    </source>
</evidence>
<evidence type="ECO:0000313" key="2">
    <source>
        <dbReference type="EMBL" id="GAA1743254.1"/>
    </source>
</evidence>
<evidence type="ECO:0000259" key="1">
    <source>
        <dbReference type="Pfam" id="PF13723"/>
    </source>
</evidence>
<keyword evidence="3" id="KW-1185">Reference proteome</keyword>
<feature type="domain" description="Beta-ketoacyl synthase-like N-terminal" evidence="1">
    <location>
        <begin position="49"/>
        <end position="162"/>
    </location>
</feature>
<dbReference type="Proteomes" id="UP001500655">
    <property type="component" value="Unassembled WGS sequence"/>
</dbReference>
<gene>
    <name evidence="2" type="ORF">GCM10009681_12650</name>
</gene>
<dbReference type="InterPro" id="IPR014030">
    <property type="entry name" value="Ketoacyl_synth_N"/>
</dbReference>
<proteinExistence type="predicted"/>
<dbReference type="EMBL" id="BAAALS010000004">
    <property type="protein sequence ID" value="GAA1743254.1"/>
    <property type="molecule type" value="Genomic_DNA"/>
</dbReference>
<organism evidence="2 3">
    <name type="scientific">Luedemannella helvata</name>
    <dbReference type="NCBI Taxonomy" id="349315"/>
    <lineage>
        <taxon>Bacteria</taxon>
        <taxon>Bacillati</taxon>
        <taxon>Actinomycetota</taxon>
        <taxon>Actinomycetes</taxon>
        <taxon>Micromonosporales</taxon>
        <taxon>Micromonosporaceae</taxon>
        <taxon>Luedemannella</taxon>
    </lineage>
</organism>